<proteinExistence type="predicted"/>
<accession>A0A7G2C7Q1</accession>
<feature type="compositionally biased region" description="Polar residues" evidence="1">
    <location>
        <begin position="248"/>
        <end position="265"/>
    </location>
</feature>
<dbReference type="AlphaFoldDB" id="A0A7G2C7Q1"/>
<dbReference type="VEuPathDB" id="TriTrypDB:ADEAN_000258700"/>
<evidence type="ECO:0000256" key="1">
    <source>
        <dbReference type="SAM" id="MobiDB-lite"/>
    </source>
</evidence>
<protein>
    <submittedName>
        <fullName evidence="2">Uncharacterized protein</fullName>
    </submittedName>
</protein>
<gene>
    <name evidence="2" type="ORF">ADEAN_000258700</name>
</gene>
<sequence length="296" mass="33266">MLVQYVKYGCRVDPEPHLTAMYACRSNYPVHVYRDPNCQRRVDTIRYGTFVLIDTALGEIDYKPPPSLANSHTDIISPSVEVSSVAPEELIPRTDTGISTSSSGTCEYHTSAVKRNSEHSVTSVVTNYDAILENNRLPWSRIVFPAVGYVQQRTVAGHCLHPISARHTSHDTIYPCEALPLSEGLLRRENTNQLTEDTASEAPNGSPLPLRIPKTASSKNIPTSAVKLSRFSHKEKYVDAQKHLYSASDTDGLQEDNSLYDTRNSQQQQQRERRTLKEKVFRFIGFGKKSKKELNT</sequence>
<evidence type="ECO:0000313" key="2">
    <source>
        <dbReference type="EMBL" id="CAD2215134.1"/>
    </source>
</evidence>
<evidence type="ECO:0000313" key="3">
    <source>
        <dbReference type="Proteomes" id="UP000515908"/>
    </source>
</evidence>
<feature type="region of interest" description="Disordered" evidence="1">
    <location>
        <begin position="195"/>
        <end position="221"/>
    </location>
</feature>
<organism evidence="2 3">
    <name type="scientific">Angomonas deanei</name>
    <dbReference type="NCBI Taxonomy" id="59799"/>
    <lineage>
        <taxon>Eukaryota</taxon>
        <taxon>Discoba</taxon>
        <taxon>Euglenozoa</taxon>
        <taxon>Kinetoplastea</taxon>
        <taxon>Metakinetoplastina</taxon>
        <taxon>Trypanosomatida</taxon>
        <taxon>Trypanosomatidae</taxon>
        <taxon>Strigomonadinae</taxon>
        <taxon>Angomonas</taxon>
    </lineage>
</organism>
<name>A0A7G2C7Q1_9TRYP</name>
<dbReference type="Proteomes" id="UP000515908">
    <property type="component" value="Chromosome 04"/>
</dbReference>
<dbReference type="EMBL" id="LR877148">
    <property type="protein sequence ID" value="CAD2215134.1"/>
    <property type="molecule type" value="Genomic_DNA"/>
</dbReference>
<keyword evidence="3" id="KW-1185">Reference proteome</keyword>
<reference evidence="2 3" key="1">
    <citation type="submission" date="2020-08" db="EMBL/GenBank/DDBJ databases">
        <authorList>
            <person name="Newling K."/>
            <person name="Davey J."/>
            <person name="Forrester S."/>
        </authorList>
    </citation>
    <scope>NUCLEOTIDE SEQUENCE [LARGE SCALE GENOMIC DNA]</scope>
    <source>
        <strain evidence="3">Crithidia deanei Carvalho (ATCC PRA-265)</strain>
    </source>
</reference>
<feature type="region of interest" description="Disordered" evidence="1">
    <location>
        <begin position="248"/>
        <end position="275"/>
    </location>
</feature>